<evidence type="ECO:0000313" key="2">
    <source>
        <dbReference type="EMBL" id="UXY14539.1"/>
    </source>
</evidence>
<dbReference type="PANTHER" id="PTHR38011">
    <property type="entry name" value="DIHYDROFOLATE REDUCTASE FAMILY PROTEIN (AFU_ORTHOLOGUE AFUA_8G06820)"/>
    <property type="match status" value="1"/>
</dbReference>
<name>A0ABY6DJK0_9NEIS</name>
<dbReference type="InterPro" id="IPR050765">
    <property type="entry name" value="Riboflavin_Biosynth_HTPR"/>
</dbReference>
<dbReference type="PANTHER" id="PTHR38011:SF11">
    <property type="entry name" value="2,5-DIAMINO-6-RIBOSYLAMINO-4(3H)-PYRIMIDINONE 5'-PHOSPHATE REDUCTASE"/>
    <property type="match status" value="1"/>
</dbReference>
<feature type="domain" description="Bacterial bifunctional deaminase-reductase C-terminal" evidence="1">
    <location>
        <begin position="89"/>
        <end position="168"/>
    </location>
</feature>
<accession>A0ABY6DJK0</accession>
<dbReference type="Gene3D" id="3.40.430.10">
    <property type="entry name" value="Dihydrofolate Reductase, subunit A"/>
    <property type="match status" value="1"/>
</dbReference>
<dbReference type="SUPFAM" id="SSF53597">
    <property type="entry name" value="Dihydrofolate reductase-like"/>
    <property type="match status" value="1"/>
</dbReference>
<evidence type="ECO:0000313" key="3">
    <source>
        <dbReference type="Proteomes" id="UP001061302"/>
    </source>
</evidence>
<dbReference type="InterPro" id="IPR002734">
    <property type="entry name" value="RibDG_C"/>
</dbReference>
<keyword evidence="3" id="KW-1185">Reference proteome</keyword>
<evidence type="ECO:0000259" key="1">
    <source>
        <dbReference type="Pfam" id="PF01872"/>
    </source>
</evidence>
<dbReference type="EMBL" id="CP106753">
    <property type="protein sequence ID" value="UXY14539.1"/>
    <property type="molecule type" value="Genomic_DNA"/>
</dbReference>
<proteinExistence type="predicted"/>
<dbReference type="InterPro" id="IPR024072">
    <property type="entry name" value="DHFR-like_dom_sf"/>
</dbReference>
<organism evidence="2 3">
    <name type="scientific">Chitiniphilus purpureus</name>
    <dbReference type="NCBI Taxonomy" id="2981137"/>
    <lineage>
        <taxon>Bacteria</taxon>
        <taxon>Pseudomonadati</taxon>
        <taxon>Pseudomonadota</taxon>
        <taxon>Betaproteobacteria</taxon>
        <taxon>Neisseriales</taxon>
        <taxon>Chitinibacteraceae</taxon>
        <taxon>Chitiniphilus</taxon>
    </lineage>
</organism>
<dbReference type="Proteomes" id="UP001061302">
    <property type="component" value="Chromosome"/>
</dbReference>
<protein>
    <submittedName>
        <fullName evidence="2">Dihydrofolate reductase family protein</fullName>
    </submittedName>
</protein>
<gene>
    <name evidence="2" type="ORF">N8I74_14600</name>
</gene>
<dbReference type="RefSeq" id="WP_263123839.1">
    <property type="nucleotide sequence ID" value="NZ_CP106753.1"/>
</dbReference>
<sequence length="175" mass="19019">MTLPKVTLYIATSLDDHIAGPDGGLEWLPQPQAGGEDYGYAAFYAGIDTLVMGRTTYAQVQGFGDWPYAGKETHVFTHRPLERVPEGVHATACEPQALLQRLAQAGRRHVWLVGGARTVQDWLNAGLVDEFIVSVAPMVLGSGISLFAGVPPIRLRLLDSHTFPDGLVQLHYARA</sequence>
<reference evidence="2" key="1">
    <citation type="submission" date="2022-10" db="EMBL/GenBank/DDBJ databases">
        <title>Chitiniphilus purpureus sp. nov., a novel chitin-degrading bacterium isolated from crawfish pond sediment.</title>
        <authorList>
            <person name="Li K."/>
        </authorList>
    </citation>
    <scope>NUCLEOTIDE SEQUENCE</scope>
    <source>
        <strain evidence="2">CD1</strain>
    </source>
</reference>
<dbReference type="Pfam" id="PF01872">
    <property type="entry name" value="RibD_C"/>
    <property type="match status" value="1"/>
</dbReference>